<keyword evidence="6" id="KW-0001">2Fe-2S</keyword>
<keyword evidence="11" id="KW-0408">Iron</keyword>
<protein>
    <recommendedName>
        <fullName evidence="15">Rieske domain-containing protein</fullName>
    </recommendedName>
</protein>
<gene>
    <name evidence="16" type="ORF">Vbra_8456</name>
</gene>
<feature type="transmembrane region" description="Helical" evidence="14">
    <location>
        <begin position="428"/>
        <end position="449"/>
    </location>
</feature>
<keyword evidence="5 14" id="KW-0812">Transmembrane</keyword>
<dbReference type="STRING" id="1169540.A0A0G4EYB5"/>
<evidence type="ECO:0000259" key="15">
    <source>
        <dbReference type="PROSITE" id="PS51296"/>
    </source>
</evidence>
<dbReference type="PANTHER" id="PTHR21266:SF32">
    <property type="entry name" value="CHOLESTEROL 7-DESATURASE NVD"/>
    <property type="match status" value="1"/>
</dbReference>
<evidence type="ECO:0000256" key="4">
    <source>
        <dbReference type="ARBA" id="ARBA00022640"/>
    </source>
</evidence>
<evidence type="ECO:0000313" key="17">
    <source>
        <dbReference type="Proteomes" id="UP000041254"/>
    </source>
</evidence>
<evidence type="ECO:0000256" key="12">
    <source>
        <dbReference type="ARBA" id="ARBA00023014"/>
    </source>
</evidence>
<dbReference type="InterPro" id="IPR036922">
    <property type="entry name" value="Rieske_2Fe-2S_sf"/>
</dbReference>
<keyword evidence="7" id="KW-0479">Metal-binding</keyword>
<dbReference type="EMBL" id="CDMY01000347">
    <property type="protein sequence ID" value="CEM03746.1"/>
    <property type="molecule type" value="Genomic_DNA"/>
</dbReference>
<dbReference type="InterPro" id="IPR013626">
    <property type="entry name" value="PaO"/>
</dbReference>
<dbReference type="Pfam" id="PF00355">
    <property type="entry name" value="Rieske"/>
    <property type="match status" value="1"/>
</dbReference>
<dbReference type="SUPFAM" id="SSF50022">
    <property type="entry name" value="ISP domain"/>
    <property type="match status" value="1"/>
</dbReference>
<dbReference type="Gene3D" id="3.90.380.10">
    <property type="entry name" value="Naphthalene 1,2-dioxygenase Alpha Subunit, Chain A, domain 1"/>
    <property type="match status" value="1"/>
</dbReference>
<proteinExistence type="predicted"/>
<dbReference type="PROSITE" id="PS51296">
    <property type="entry name" value="RIESKE"/>
    <property type="match status" value="1"/>
</dbReference>
<evidence type="ECO:0000256" key="11">
    <source>
        <dbReference type="ARBA" id="ARBA00023004"/>
    </source>
</evidence>
<evidence type="ECO:0000256" key="10">
    <source>
        <dbReference type="ARBA" id="ARBA00023002"/>
    </source>
</evidence>
<evidence type="ECO:0000256" key="2">
    <source>
        <dbReference type="ARBA" id="ARBA00004370"/>
    </source>
</evidence>
<keyword evidence="3" id="KW-0150">Chloroplast</keyword>
<organism evidence="16 17">
    <name type="scientific">Vitrella brassicaformis (strain CCMP3155)</name>
    <dbReference type="NCBI Taxonomy" id="1169540"/>
    <lineage>
        <taxon>Eukaryota</taxon>
        <taxon>Sar</taxon>
        <taxon>Alveolata</taxon>
        <taxon>Colpodellida</taxon>
        <taxon>Vitrellaceae</taxon>
        <taxon>Vitrella</taxon>
    </lineage>
</organism>
<evidence type="ECO:0000256" key="1">
    <source>
        <dbReference type="ARBA" id="ARBA00004229"/>
    </source>
</evidence>
<evidence type="ECO:0000256" key="9">
    <source>
        <dbReference type="ARBA" id="ARBA00022989"/>
    </source>
</evidence>
<evidence type="ECO:0000256" key="5">
    <source>
        <dbReference type="ARBA" id="ARBA00022692"/>
    </source>
</evidence>
<dbReference type="GO" id="GO:0009507">
    <property type="term" value="C:chloroplast"/>
    <property type="evidence" value="ECO:0007669"/>
    <property type="project" value="UniProtKB-SubCell"/>
</dbReference>
<dbReference type="Gene3D" id="2.102.10.10">
    <property type="entry name" value="Rieske [2Fe-2S] iron-sulphur domain"/>
    <property type="match status" value="1"/>
</dbReference>
<accession>A0A0G4EYB5</accession>
<dbReference type="OrthoDB" id="438913at2759"/>
<evidence type="ECO:0000256" key="13">
    <source>
        <dbReference type="ARBA" id="ARBA00023136"/>
    </source>
</evidence>
<keyword evidence="17" id="KW-1185">Reference proteome</keyword>
<keyword evidence="9 14" id="KW-1133">Transmembrane helix</keyword>
<keyword evidence="12" id="KW-0411">Iron-sulfur</keyword>
<dbReference type="GO" id="GO:0046872">
    <property type="term" value="F:metal ion binding"/>
    <property type="evidence" value="ECO:0007669"/>
    <property type="project" value="UniProtKB-KW"/>
</dbReference>
<keyword evidence="4" id="KW-0934">Plastid</keyword>
<evidence type="ECO:0000256" key="8">
    <source>
        <dbReference type="ARBA" id="ARBA00022946"/>
    </source>
</evidence>
<evidence type="ECO:0000313" key="16">
    <source>
        <dbReference type="EMBL" id="CEM03746.1"/>
    </source>
</evidence>
<dbReference type="InParanoid" id="A0A0G4EYB5"/>
<evidence type="ECO:0000256" key="14">
    <source>
        <dbReference type="SAM" id="Phobius"/>
    </source>
</evidence>
<dbReference type="InterPro" id="IPR050584">
    <property type="entry name" value="Cholesterol_7-desaturase"/>
</dbReference>
<dbReference type="Proteomes" id="UP000041254">
    <property type="component" value="Unassembled WGS sequence"/>
</dbReference>
<reference evidence="16 17" key="1">
    <citation type="submission" date="2014-11" db="EMBL/GenBank/DDBJ databases">
        <authorList>
            <person name="Zhu J."/>
            <person name="Qi W."/>
            <person name="Song R."/>
        </authorList>
    </citation>
    <scope>NUCLEOTIDE SEQUENCE [LARGE SCALE GENOMIC DNA]</scope>
</reference>
<dbReference type="OMA" id="IAIEHEI"/>
<dbReference type="InterPro" id="IPR017941">
    <property type="entry name" value="Rieske_2Fe-2S"/>
</dbReference>
<dbReference type="SUPFAM" id="SSF55961">
    <property type="entry name" value="Bet v1-like"/>
    <property type="match status" value="1"/>
</dbReference>
<comment type="subcellular location">
    <subcellularLocation>
        <location evidence="2">Membrane</location>
    </subcellularLocation>
    <subcellularLocation>
        <location evidence="1">Plastid</location>
        <location evidence="1">Chloroplast</location>
    </subcellularLocation>
</comment>
<keyword evidence="10" id="KW-0560">Oxidoreductase</keyword>
<keyword evidence="8" id="KW-0809">Transit peptide</keyword>
<dbReference type="AlphaFoldDB" id="A0A0G4EYB5"/>
<dbReference type="Pfam" id="PF08417">
    <property type="entry name" value="PaO"/>
    <property type="match status" value="1"/>
</dbReference>
<keyword evidence="13 14" id="KW-0472">Membrane</keyword>
<dbReference type="GO" id="GO:0051537">
    <property type="term" value="F:2 iron, 2 sulfur cluster binding"/>
    <property type="evidence" value="ECO:0007669"/>
    <property type="project" value="UniProtKB-KW"/>
</dbReference>
<evidence type="ECO:0000256" key="3">
    <source>
        <dbReference type="ARBA" id="ARBA00022528"/>
    </source>
</evidence>
<feature type="domain" description="Rieske" evidence="15">
    <location>
        <begin position="39"/>
        <end position="149"/>
    </location>
</feature>
<sequence>MAPPAALSQAPQVPGAVLDHIEEPLFGISHIGTDVRNVWYPIAIEHEIPRKSATSRAMGTRLLGEPIALYRDETNTVRCLADRCPHKNAKLSVGRVLDGKMECFYHGWQFDGKTGEVSHIPFLLPDKQTPPQAKTKSYPCVEKHHLIWVWPGDVDKADESLIPCYPEWLDKRLCFWGQTTEMPIDHSLWCENLMDIAHTPFAHDGQFSSRQDGKPLRYETKATKTGLFVDPQWAAEMRKDYPLKQTMEWIAPCTNIVRTTSKSGRMLMLCFYSIPMAPGMTRHIFTMYKDWGYPLTWINNLLAKTPLNHLAQLANQTIPFQDMTAITGIMRNIKEGAGYLSVPIQCDEMAVMYRRWHGKAFHKDVWWKGWAGNLDIEDLTESVGHSCFGADSCGQYERDITHDPNNAQPYIERWAKVHHKPNPFAPTWAGQAALLLSAGALGALGAVAATRLAKTA</sequence>
<dbReference type="GO" id="GO:0016020">
    <property type="term" value="C:membrane"/>
    <property type="evidence" value="ECO:0007669"/>
    <property type="project" value="UniProtKB-SubCell"/>
</dbReference>
<dbReference type="VEuPathDB" id="CryptoDB:Vbra_8456"/>
<dbReference type="GO" id="GO:0010277">
    <property type="term" value="F:chlorophyllide a oxygenase activity"/>
    <property type="evidence" value="ECO:0007669"/>
    <property type="project" value="InterPro"/>
</dbReference>
<dbReference type="PhylomeDB" id="A0A0G4EYB5"/>
<evidence type="ECO:0000256" key="6">
    <source>
        <dbReference type="ARBA" id="ARBA00022714"/>
    </source>
</evidence>
<name>A0A0G4EYB5_VITBC</name>
<evidence type="ECO:0000256" key="7">
    <source>
        <dbReference type="ARBA" id="ARBA00022723"/>
    </source>
</evidence>
<dbReference type="PANTHER" id="PTHR21266">
    <property type="entry name" value="IRON-SULFUR DOMAIN CONTAINING PROTEIN"/>
    <property type="match status" value="1"/>
</dbReference>